<proteinExistence type="predicted"/>
<protein>
    <submittedName>
        <fullName evidence="1">Uncharacterized protein</fullName>
    </submittedName>
</protein>
<evidence type="ECO:0000313" key="1">
    <source>
        <dbReference type="EMBL" id="QJA49733.1"/>
    </source>
</evidence>
<accession>A0A6H1ZP77</accession>
<reference evidence="1" key="1">
    <citation type="submission" date="2020-03" db="EMBL/GenBank/DDBJ databases">
        <title>The deep terrestrial virosphere.</title>
        <authorList>
            <person name="Holmfeldt K."/>
            <person name="Nilsson E."/>
            <person name="Simone D."/>
            <person name="Lopez-Fernandez M."/>
            <person name="Wu X."/>
            <person name="de Brujin I."/>
            <person name="Lundin D."/>
            <person name="Andersson A."/>
            <person name="Bertilsson S."/>
            <person name="Dopson M."/>
        </authorList>
    </citation>
    <scope>NUCLEOTIDE SEQUENCE</scope>
    <source>
        <strain evidence="1">TM448A01437</strain>
    </source>
</reference>
<dbReference type="EMBL" id="MT144151">
    <property type="protein sequence ID" value="QJA49733.1"/>
    <property type="molecule type" value="Genomic_DNA"/>
</dbReference>
<organism evidence="1">
    <name type="scientific">viral metagenome</name>
    <dbReference type="NCBI Taxonomy" id="1070528"/>
    <lineage>
        <taxon>unclassified sequences</taxon>
        <taxon>metagenomes</taxon>
        <taxon>organismal metagenomes</taxon>
    </lineage>
</organism>
<name>A0A6H1ZP77_9ZZZZ</name>
<gene>
    <name evidence="1" type="ORF">TM448A01437_0019</name>
</gene>
<dbReference type="AlphaFoldDB" id="A0A6H1ZP77"/>
<sequence length="97" mass="11062">MSRIYDRLECGCYISCDGGGGLVPCAYDESSPNCKAKEHIDKHKRCEVCGECLICYDHGDCVYKQKDLLFDMKLFIEDIIEEGQRLLIKINSFLGEE</sequence>